<proteinExistence type="predicted"/>
<name>A0A915Z1W9_9GLOM</name>
<dbReference type="AlphaFoldDB" id="A0A915Z1W9"/>
<dbReference type="Proteomes" id="UP000684084">
    <property type="component" value="Unassembled WGS sequence"/>
</dbReference>
<dbReference type="EMBL" id="CAGKOT010000011">
    <property type="protein sequence ID" value="CAB5357587.1"/>
    <property type="molecule type" value="Genomic_DNA"/>
</dbReference>
<protein>
    <submittedName>
        <fullName evidence="1">Uncharacterized protein</fullName>
    </submittedName>
</protein>
<organism evidence="1 2">
    <name type="scientific">Rhizophagus irregularis</name>
    <dbReference type="NCBI Taxonomy" id="588596"/>
    <lineage>
        <taxon>Eukaryota</taxon>
        <taxon>Fungi</taxon>
        <taxon>Fungi incertae sedis</taxon>
        <taxon>Mucoromycota</taxon>
        <taxon>Glomeromycotina</taxon>
        <taxon>Glomeromycetes</taxon>
        <taxon>Glomerales</taxon>
        <taxon>Glomeraceae</taxon>
        <taxon>Rhizophagus</taxon>
    </lineage>
</organism>
<dbReference type="OrthoDB" id="10430408at2759"/>
<sequence>MTKKQALEEIVSQKVNELKKIFEECGEEMEWKAMKTNVYEEMSNNRETKWLKSLDWNLKLKEKLISLAESHDVIQQFTTLNNEFTKGE</sequence>
<comment type="caution">
    <text evidence="1">The sequence shown here is derived from an EMBL/GenBank/DDBJ whole genome shotgun (WGS) entry which is preliminary data.</text>
</comment>
<evidence type="ECO:0000313" key="2">
    <source>
        <dbReference type="Proteomes" id="UP000684084"/>
    </source>
</evidence>
<evidence type="ECO:0000313" key="1">
    <source>
        <dbReference type="EMBL" id="CAB5357587.1"/>
    </source>
</evidence>
<accession>A0A915Z1W9</accession>
<reference evidence="1" key="1">
    <citation type="submission" date="2020-05" db="EMBL/GenBank/DDBJ databases">
        <authorList>
            <person name="Rincon C."/>
            <person name="Sanders R I."/>
            <person name="Robbins C."/>
            <person name="Chaturvedi A."/>
        </authorList>
    </citation>
    <scope>NUCLEOTIDE SEQUENCE</scope>
    <source>
        <strain evidence="1">CHB12</strain>
    </source>
</reference>
<gene>
    <name evidence="1" type="ORF">CHRIB12_LOCUS6948</name>
</gene>